<sequence>MASLEAGWSEGAELHRRVDRHKWCVTRSDLAAFRRLVRKAVSTGEIRPTALDDFDPADRTIGPNLYTVNEQLVKPTTAAAGGMSWALMLHPEGLTCDLFVTHAWQEGVYELIDRVLYSWPRGARHAYICVLANPQNLDIGGLIGEPRESPFARSLAIAKWMLVVPNQRGSIYQRMWCAYEAYLAYTADKTILVARVPCSRQAMLLAAVYVSAAVLIGLAVGWLRAHVIRAGLTRAENVAFYPAVILPYMGSAIFSSRWLPGVRRACHYCGAAWFGYFFATSWMRNDHFSFVEEADAIRMRATLLAGVCYFVIAEVDTMRSTLAYAESCQLRQGYSGSIMDASCAVQRDADYILREIGGKAGEVDHAIQVLIRAGLWSRSMRMASAVGVDLKDASHINFATPCTMWAVQLMLDSMLISMADRWNKSLGFANFALQALWVAVLMWKPPHTRAFGIRAMTVVSTVFLSLAMTIHFGFVHIANVNSHAYPLMRSQASLMLGFQALSLAFLLAGVGRVAQWPLCGRRLAQALLMATSWRCDIRCCLCGREGRRNRFYTETQENRLSDDDSDMESRHSGSASDGDTHDDLETLADDDSDRGSKPIV</sequence>
<proteinExistence type="predicted"/>
<keyword evidence="2" id="KW-1133">Transmembrane helix</keyword>
<feature type="transmembrane region" description="Helical" evidence="2">
    <location>
        <begin position="455"/>
        <end position="474"/>
    </location>
</feature>
<feature type="compositionally biased region" description="Basic and acidic residues" evidence="1">
    <location>
        <begin position="556"/>
        <end position="571"/>
    </location>
</feature>
<feature type="transmembrane region" description="Helical" evidence="2">
    <location>
        <begin position="202"/>
        <end position="223"/>
    </location>
</feature>
<feature type="transmembrane region" description="Helical" evidence="2">
    <location>
        <begin position="238"/>
        <end position="259"/>
    </location>
</feature>
<evidence type="ECO:0000256" key="1">
    <source>
        <dbReference type="SAM" id="MobiDB-lite"/>
    </source>
</evidence>
<evidence type="ECO:0000256" key="2">
    <source>
        <dbReference type="SAM" id="Phobius"/>
    </source>
</evidence>
<feature type="transmembrane region" description="Helical" evidence="2">
    <location>
        <begin position="494"/>
        <end position="514"/>
    </location>
</feature>
<feature type="transmembrane region" description="Helical" evidence="2">
    <location>
        <begin position="425"/>
        <end position="443"/>
    </location>
</feature>
<name>A0A7S2HX37_9DINO</name>
<organism evidence="3">
    <name type="scientific">Zooxanthella nutricula</name>
    <dbReference type="NCBI Taxonomy" id="1333877"/>
    <lineage>
        <taxon>Eukaryota</taxon>
        <taxon>Sar</taxon>
        <taxon>Alveolata</taxon>
        <taxon>Dinophyceae</taxon>
        <taxon>Peridiniales</taxon>
        <taxon>Peridiniales incertae sedis</taxon>
        <taxon>Zooxanthella</taxon>
    </lineage>
</organism>
<protein>
    <submittedName>
        <fullName evidence="3">Uncharacterized protein</fullName>
    </submittedName>
</protein>
<dbReference type="EMBL" id="HBGW01006983">
    <property type="protein sequence ID" value="CAD9501782.1"/>
    <property type="molecule type" value="Transcribed_RNA"/>
</dbReference>
<accession>A0A7S2HX37</accession>
<keyword evidence="2" id="KW-0472">Membrane</keyword>
<evidence type="ECO:0000313" key="3">
    <source>
        <dbReference type="EMBL" id="CAD9501782.1"/>
    </source>
</evidence>
<dbReference type="AlphaFoldDB" id="A0A7S2HX37"/>
<feature type="transmembrane region" description="Helical" evidence="2">
    <location>
        <begin position="296"/>
        <end position="312"/>
    </location>
</feature>
<reference evidence="3" key="1">
    <citation type="submission" date="2021-01" db="EMBL/GenBank/DDBJ databases">
        <authorList>
            <person name="Corre E."/>
            <person name="Pelletier E."/>
            <person name="Niang G."/>
            <person name="Scheremetjew M."/>
            <person name="Finn R."/>
            <person name="Kale V."/>
            <person name="Holt S."/>
            <person name="Cochrane G."/>
            <person name="Meng A."/>
            <person name="Brown T."/>
            <person name="Cohen L."/>
        </authorList>
    </citation>
    <scope>NUCLEOTIDE SEQUENCE</scope>
    <source>
        <strain evidence="3">RCC3387</strain>
    </source>
</reference>
<feature type="region of interest" description="Disordered" evidence="1">
    <location>
        <begin position="556"/>
        <end position="600"/>
    </location>
</feature>
<keyword evidence="2" id="KW-0812">Transmembrane</keyword>
<gene>
    <name evidence="3" type="ORF">BRAN1462_LOCUS4547</name>
</gene>